<dbReference type="InterPro" id="IPR045851">
    <property type="entry name" value="AMP-bd_C_sf"/>
</dbReference>
<feature type="transmembrane region" description="Helical" evidence="4">
    <location>
        <begin position="1100"/>
        <end position="1121"/>
    </location>
</feature>
<keyword evidence="4" id="KW-1133">Transmembrane helix</keyword>
<evidence type="ECO:0000256" key="4">
    <source>
        <dbReference type="SAM" id="Phobius"/>
    </source>
</evidence>
<sequence length="1580" mass="172815">MFQDELQLLRGSPARPGQLERLERLLCESHDVQLDQPQLAMDILRCYQDIWLNLPESVRDGRDSSMNQILERIQHRMKQNMPSFSDLLPNDPSRPALICPQSNHHISYAKLQEFIRTFNLGLACPSQGRPRVAVMLPNGPILALAVLAIANRYTMIPMARTVAPDQLRADVEAVNADAILMLEADAPKVQLDSILPVFIVHPQPDLTFTVSSTRPKTLTPEVTPENNKADDVAVLLFTSGTSGKKKLVPITAYNLFAGAVFTMDSVALNSSSRCLNMMPLHHIGGMVRSLYAPILAGGTTICCASFDPSLFWDVVEAHDPTWYYATPTMHQMILAESTHRPDALRTSRIQFIINAGGGLPATLAVQLREVFQCTVFLLEREGTSGRPVGPDVAILDGSVPAQRVAPGVTGRICVRGFPVFPGYLTPEGSINTDAFEAGGWFDTGDLGCLDEDGYLFITGRSKEVINRGGEIISPIEVENAILSAARDPASILYGRVSETLAFSAPHDVLQEVVGAVIVTAPGCSRPDLRQMHEALGERLHQPKWPALLVYMDEGVPKSNNKLQRIRLGQRLGLETLTDATPVAERHFQAKSPPAGTPLTVSIPHTMCWVDGSQAQHHIVEAAGIPDVVMRHNPVDGFLQAVFFNAPETKPTVTDLAQSLRPVVHGYLIPSSIKYLDGAIPLDLHGNIDEKAVDEALRNLSTSATDSSTTEYRVRELFAQALNQSVDDITADTDFFAAGGDSLSAGRLISTLRREFEIRLSGDVLFIHSTVADITGIVDDACAKNSSTEKKASADDLPGCRETRSSTNPIVLMIQLIPMLVFFPLRVGMQWTIFVFVMGETARRFPPDDELFGRLVHIVLVGLASRLAIGIIAPLAAILFKWIVMGRYRAGLYPMWGSYHTRWWLTQKAIRVAGKGVFNYFDSTRMMYYRLLGAHIGRNVRIHEHASLGEYDLLHLADNVVLENCIIRPFAVERNTSMLLAPIHIGAGSEIGLRTVVAPGATLPPNTCLGPNSSSWEIKGGADESNRELNSAAIPTPHWIWSLLVIEPLALLAGFAYRLPWLAGLIPIVMHYPLAGTDMLRVIVFWFTNPARIGWHILARIYYAVAGPIVWFLAILLIKSVLDITCGRSQPGPASKMSLRQKVRQAALFKLLPGGSLAPLTRLIGKHYELVSIAIRLLGGRVGKRIYWPSVGPGIQDFDLVEVGNDVVFGSRSHLVTSDGSGRERVVLSDGAMLGDRAVVLPGVTVGEMAMVGSGSLLRRNGFYPPDTVWTGSRNGNAIQFPTITAHVDKEKHAMSSSSSSSGEDEKKGAGRDTTRPFGRAFYQGLATFPVIGIPGIVCYSTAMVIIGTVWRLLGVLAGLLVLAHALRSEYRAFDREWWQPFSVYGLFCAVVSAVSFAQTLIGVAVVIATKWAVMGRRTEGAYHWDRSSYNQRWQFFLTVETLIKDSYRGIGVLPMLSGTAYLSLYYRLMGASIGPHCALLANGEPNILLTEPDMVTLGERVAVDDASLVCHLNTRGEFELHPLSVGDRSILRTGSRLMSGSAMGKDASLLEHTLVLSGDYVDDGCAMQGWPAEPFDGKRV</sequence>
<feature type="transmembrane region" description="Helical" evidence="4">
    <location>
        <begin position="1349"/>
        <end position="1366"/>
    </location>
</feature>
<gene>
    <name evidence="6" type="ORF">ASPCAL11707</name>
</gene>
<dbReference type="Gene3D" id="3.40.50.12780">
    <property type="entry name" value="N-terminal domain of ligase-like"/>
    <property type="match status" value="1"/>
</dbReference>
<dbReference type="OMA" id="HTRWWLT"/>
<dbReference type="SUPFAM" id="SSF51161">
    <property type="entry name" value="Trimeric LpxA-like enzymes"/>
    <property type="match status" value="3"/>
</dbReference>
<protein>
    <recommendedName>
        <fullName evidence="5">Carrier domain-containing protein</fullName>
    </recommendedName>
</protein>
<dbReference type="Gene3D" id="3.30.300.30">
    <property type="match status" value="1"/>
</dbReference>
<dbReference type="GO" id="GO:0031956">
    <property type="term" value="F:medium-chain fatty acid-CoA ligase activity"/>
    <property type="evidence" value="ECO:0007669"/>
    <property type="project" value="TreeGrafter"/>
</dbReference>
<dbReference type="SUPFAM" id="SSF56801">
    <property type="entry name" value="Acetyl-CoA synthetase-like"/>
    <property type="match status" value="1"/>
</dbReference>
<feature type="domain" description="Carrier" evidence="5">
    <location>
        <begin position="704"/>
        <end position="781"/>
    </location>
</feature>
<dbReference type="PROSITE" id="PS50075">
    <property type="entry name" value="CARRIER"/>
    <property type="match status" value="1"/>
</dbReference>
<feature type="compositionally biased region" description="Basic and acidic residues" evidence="3">
    <location>
        <begin position="1303"/>
        <end position="1312"/>
    </location>
</feature>
<keyword evidence="4" id="KW-0812">Transmembrane</keyword>
<evidence type="ECO:0000256" key="3">
    <source>
        <dbReference type="SAM" id="MobiDB-lite"/>
    </source>
</evidence>
<dbReference type="GO" id="GO:0031177">
    <property type="term" value="F:phosphopantetheine binding"/>
    <property type="evidence" value="ECO:0007669"/>
    <property type="project" value="InterPro"/>
</dbReference>
<evidence type="ECO:0000313" key="6">
    <source>
        <dbReference type="EMBL" id="CEL08558.1"/>
    </source>
</evidence>
<feature type="transmembrane region" description="Helical" evidence="4">
    <location>
        <begin position="1038"/>
        <end position="1056"/>
    </location>
</feature>
<reference evidence="7" key="1">
    <citation type="journal article" date="2016" name="Genome Announc.">
        <title>Draft genome sequences of fungus Aspergillus calidoustus.</title>
        <authorList>
            <person name="Horn F."/>
            <person name="Linde J."/>
            <person name="Mattern D.J."/>
            <person name="Walther G."/>
            <person name="Guthke R."/>
            <person name="Scherlach K."/>
            <person name="Martin K."/>
            <person name="Brakhage A.A."/>
            <person name="Petzke L."/>
            <person name="Valiante V."/>
        </authorList>
    </citation>
    <scope>NUCLEOTIDE SEQUENCE [LARGE SCALE GENOMIC DNA]</scope>
    <source>
        <strain evidence="7">SF006504</strain>
    </source>
</reference>
<dbReference type="OrthoDB" id="3633556at2759"/>
<feature type="transmembrane region" description="Helical" evidence="4">
    <location>
        <begin position="857"/>
        <end position="879"/>
    </location>
</feature>
<dbReference type="InterPro" id="IPR011004">
    <property type="entry name" value="Trimer_LpxA-like_sf"/>
</dbReference>
<dbReference type="PANTHER" id="PTHR43201">
    <property type="entry name" value="ACYL-COA SYNTHETASE"/>
    <property type="match status" value="1"/>
</dbReference>
<keyword evidence="4" id="KW-0472">Membrane</keyword>
<dbReference type="Pfam" id="PF00550">
    <property type="entry name" value="PP-binding"/>
    <property type="match status" value="1"/>
</dbReference>
<organism evidence="6 7">
    <name type="scientific">Aspergillus calidoustus</name>
    <dbReference type="NCBI Taxonomy" id="454130"/>
    <lineage>
        <taxon>Eukaryota</taxon>
        <taxon>Fungi</taxon>
        <taxon>Dikarya</taxon>
        <taxon>Ascomycota</taxon>
        <taxon>Pezizomycotina</taxon>
        <taxon>Eurotiomycetes</taxon>
        <taxon>Eurotiomycetidae</taxon>
        <taxon>Eurotiales</taxon>
        <taxon>Aspergillaceae</taxon>
        <taxon>Aspergillus</taxon>
        <taxon>Aspergillus subgen. Nidulantes</taxon>
    </lineage>
</organism>
<dbReference type="Proteomes" id="UP000054771">
    <property type="component" value="Unassembled WGS sequence"/>
</dbReference>
<dbReference type="InterPro" id="IPR036736">
    <property type="entry name" value="ACP-like_sf"/>
</dbReference>
<keyword evidence="1" id="KW-0596">Phosphopantetheine</keyword>
<feature type="transmembrane region" description="Helical" evidence="4">
    <location>
        <begin position="1320"/>
        <end position="1342"/>
    </location>
</feature>
<dbReference type="EMBL" id="CDMC01000011">
    <property type="protein sequence ID" value="CEL08558.1"/>
    <property type="molecule type" value="Genomic_DNA"/>
</dbReference>
<evidence type="ECO:0000256" key="1">
    <source>
        <dbReference type="ARBA" id="ARBA00022450"/>
    </source>
</evidence>
<dbReference type="SUPFAM" id="SSF47336">
    <property type="entry name" value="ACP-like"/>
    <property type="match status" value="1"/>
</dbReference>
<dbReference type="Gene3D" id="1.10.1200.10">
    <property type="entry name" value="ACP-like"/>
    <property type="match status" value="1"/>
</dbReference>
<dbReference type="PANTHER" id="PTHR43201:SF10">
    <property type="entry name" value="CARRIER DOMAIN-CONTAINING PROTEIN"/>
    <property type="match status" value="1"/>
</dbReference>
<evidence type="ECO:0000313" key="7">
    <source>
        <dbReference type="Proteomes" id="UP000054771"/>
    </source>
</evidence>
<feature type="region of interest" description="Disordered" evidence="3">
    <location>
        <begin position="1289"/>
        <end position="1312"/>
    </location>
</feature>
<name>A0A0U5GCZ5_ASPCI</name>
<keyword evidence="2" id="KW-0597">Phosphoprotein</keyword>
<proteinExistence type="predicted"/>
<dbReference type="InterPro" id="IPR009081">
    <property type="entry name" value="PP-bd_ACP"/>
</dbReference>
<feature type="transmembrane region" description="Helical" evidence="4">
    <location>
        <begin position="1381"/>
        <end position="1408"/>
    </location>
</feature>
<evidence type="ECO:0000256" key="2">
    <source>
        <dbReference type="ARBA" id="ARBA00022553"/>
    </source>
</evidence>
<dbReference type="Gene3D" id="2.160.10.10">
    <property type="entry name" value="Hexapeptide repeat proteins"/>
    <property type="match status" value="2"/>
</dbReference>
<keyword evidence="7" id="KW-1185">Reference proteome</keyword>
<dbReference type="InterPro" id="IPR020806">
    <property type="entry name" value="PKS_PP-bd"/>
</dbReference>
<evidence type="ECO:0000259" key="5">
    <source>
        <dbReference type="PROSITE" id="PS50075"/>
    </source>
</evidence>
<dbReference type="InterPro" id="IPR000873">
    <property type="entry name" value="AMP-dep_synth/lig_dom"/>
</dbReference>
<dbReference type="STRING" id="454130.A0A0U5GCZ5"/>
<dbReference type="Pfam" id="PF00501">
    <property type="entry name" value="AMP-binding"/>
    <property type="match status" value="1"/>
</dbReference>
<dbReference type="InterPro" id="IPR042099">
    <property type="entry name" value="ANL_N_sf"/>
</dbReference>
<dbReference type="SMART" id="SM00823">
    <property type="entry name" value="PKS_PP"/>
    <property type="match status" value="1"/>
</dbReference>
<dbReference type="GO" id="GO:0006631">
    <property type="term" value="P:fatty acid metabolic process"/>
    <property type="evidence" value="ECO:0007669"/>
    <property type="project" value="TreeGrafter"/>
</dbReference>
<accession>A0A0U5GCZ5</accession>